<evidence type="ECO:0000313" key="8">
    <source>
        <dbReference type="Proteomes" id="UP001630127"/>
    </source>
</evidence>
<proteinExistence type="predicted"/>
<dbReference type="GO" id="GO:0003677">
    <property type="term" value="F:DNA binding"/>
    <property type="evidence" value="ECO:0007669"/>
    <property type="project" value="UniProtKB-KW"/>
</dbReference>
<evidence type="ECO:0000256" key="5">
    <source>
        <dbReference type="ARBA" id="ARBA00023242"/>
    </source>
</evidence>
<evidence type="ECO:0008006" key="9">
    <source>
        <dbReference type="Google" id="ProtNLM"/>
    </source>
</evidence>
<keyword evidence="8" id="KW-1185">Reference proteome</keyword>
<evidence type="ECO:0000256" key="6">
    <source>
        <dbReference type="SAM" id="Coils"/>
    </source>
</evidence>
<keyword evidence="5" id="KW-0539">Nucleus</keyword>
<dbReference type="PANTHER" id="PTHR31541:SF25">
    <property type="entry name" value="GAMMA-GLIADIN B"/>
    <property type="match status" value="1"/>
</dbReference>
<sequence length="209" mass="24278">MNKRAKVDRIPNPPPSTELPIKFMNLIKDSIMAQGEVVSDGILVIQKQLTESDVNLDHNQFTIPLNQIQKKFLYDQEEDRLRTLKKNGKDSKHISVMFVEPRCEINALDLKRLSLKKKNKNTKEEEEEEEEEEVFYVLTTRWDLIVEDEENKLREGDIVRLWAVRVGTNLWLVLVNNSCNNDIALEGSKAPPPPGFISFRNKNHVSFYD</sequence>
<accession>A0ABD3ASZ2</accession>
<evidence type="ECO:0000313" key="7">
    <source>
        <dbReference type="EMBL" id="KAL3534117.1"/>
    </source>
</evidence>
<dbReference type="EMBL" id="JBJUIK010000002">
    <property type="protein sequence ID" value="KAL3534117.1"/>
    <property type="molecule type" value="Genomic_DNA"/>
</dbReference>
<keyword evidence="4" id="KW-0804">Transcription</keyword>
<evidence type="ECO:0000256" key="2">
    <source>
        <dbReference type="ARBA" id="ARBA00023015"/>
    </source>
</evidence>
<keyword evidence="3" id="KW-0238">DNA-binding</keyword>
<dbReference type="AlphaFoldDB" id="A0ABD3ASZ2"/>
<dbReference type="GO" id="GO:0005634">
    <property type="term" value="C:nucleus"/>
    <property type="evidence" value="ECO:0007669"/>
    <property type="project" value="UniProtKB-SubCell"/>
</dbReference>
<feature type="coiled-coil region" evidence="6">
    <location>
        <begin position="105"/>
        <end position="133"/>
    </location>
</feature>
<dbReference type="Gene3D" id="2.40.330.10">
    <property type="entry name" value="DNA-binding pseudobarrel domain"/>
    <property type="match status" value="1"/>
</dbReference>
<comment type="subcellular location">
    <subcellularLocation>
        <location evidence="1">Nucleus</location>
    </subcellularLocation>
</comment>
<gene>
    <name evidence="7" type="ORF">ACH5RR_002578</name>
</gene>
<dbReference type="PANTHER" id="PTHR31541">
    <property type="entry name" value="B3 DOMAIN PLANT PROTEIN-RELATED"/>
    <property type="match status" value="1"/>
</dbReference>
<organism evidence="7 8">
    <name type="scientific">Cinchona calisaya</name>
    <dbReference type="NCBI Taxonomy" id="153742"/>
    <lineage>
        <taxon>Eukaryota</taxon>
        <taxon>Viridiplantae</taxon>
        <taxon>Streptophyta</taxon>
        <taxon>Embryophyta</taxon>
        <taxon>Tracheophyta</taxon>
        <taxon>Spermatophyta</taxon>
        <taxon>Magnoliopsida</taxon>
        <taxon>eudicotyledons</taxon>
        <taxon>Gunneridae</taxon>
        <taxon>Pentapetalae</taxon>
        <taxon>asterids</taxon>
        <taxon>lamiids</taxon>
        <taxon>Gentianales</taxon>
        <taxon>Rubiaceae</taxon>
        <taxon>Cinchonoideae</taxon>
        <taxon>Cinchoneae</taxon>
        <taxon>Cinchona</taxon>
    </lineage>
</organism>
<comment type="caution">
    <text evidence="7">The sequence shown here is derived from an EMBL/GenBank/DDBJ whole genome shotgun (WGS) entry which is preliminary data.</text>
</comment>
<dbReference type="Proteomes" id="UP001630127">
    <property type="component" value="Unassembled WGS sequence"/>
</dbReference>
<evidence type="ECO:0000256" key="3">
    <source>
        <dbReference type="ARBA" id="ARBA00023125"/>
    </source>
</evidence>
<protein>
    <recommendedName>
        <fullName evidence="9">TF-B3 domain-containing protein</fullName>
    </recommendedName>
</protein>
<dbReference type="InterPro" id="IPR015300">
    <property type="entry name" value="DNA-bd_pseudobarrel_sf"/>
</dbReference>
<dbReference type="InterPro" id="IPR005508">
    <property type="entry name" value="At2g31720-like"/>
</dbReference>
<reference evidence="7 8" key="1">
    <citation type="submission" date="2024-11" db="EMBL/GenBank/DDBJ databases">
        <title>A near-complete genome assembly of Cinchona calisaya.</title>
        <authorList>
            <person name="Lian D.C."/>
            <person name="Zhao X.W."/>
            <person name="Wei L."/>
        </authorList>
    </citation>
    <scope>NUCLEOTIDE SEQUENCE [LARGE SCALE GENOMIC DNA]</scope>
    <source>
        <tissue evidence="7">Nenye</tissue>
    </source>
</reference>
<dbReference type="SUPFAM" id="SSF101936">
    <property type="entry name" value="DNA-binding pseudobarrel domain"/>
    <property type="match status" value="1"/>
</dbReference>
<name>A0ABD3ASZ2_9GENT</name>
<keyword evidence="2" id="KW-0805">Transcription regulation</keyword>
<evidence type="ECO:0000256" key="1">
    <source>
        <dbReference type="ARBA" id="ARBA00004123"/>
    </source>
</evidence>
<keyword evidence="6" id="KW-0175">Coiled coil</keyword>
<dbReference type="Pfam" id="PF03754">
    <property type="entry name" value="At2g31720-like"/>
    <property type="match status" value="1"/>
</dbReference>
<evidence type="ECO:0000256" key="4">
    <source>
        <dbReference type="ARBA" id="ARBA00023163"/>
    </source>
</evidence>